<evidence type="ECO:0000313" key="12">
    <source>
        <dbReference type="Proteomes" id="UP001143545"/>
    </source>
</evidence>
<feature type="transmembrane region" description="Helical" evidence="10">
    <location>
        <begin position="531"/>
        <end position="549"/>
    </location>
</feature>
<feature type="transmembrane region" description="Helical" evidence="10">
    <location>
        <begin position="26"/>
        <end position="47"/>
    </location>
</feature>
<protein>
    <submittedName>
        <fullName evidence="11">Alginate O-acetyltransferase</fullName>
    </submittedName>
</protein>
<comment type="subcellular location">
    <subcellularLocation>
        <location evidence="1">Cell membrane</location>
        <topology evidence="1">Multi-pass membrane protein</topology>
    </subcellularLocation>
</comment>
<dbReference type="PANTHER" id="PTHR13285">
    <property type="entry name" value="ACYLTRANSFERASE"/>
    <property type="match status" value="1"/>
</dbReference>
<dbReference type="InterPro" id="IPR051085">
    <property type="entry name" value="MB_O-acyltransferase"/>
</dbReference>
<gene>
    <name evidence="11" type="ORF">NBRC110019_06230</name>
</gene>
<dbReference type="PIRSF" id="PIRSF500217">
    <property type="entry name" value="AlgI"/>
    <property type="match status" value="1"/>
</dbReference>
<feature type="transmembrane region" description="Helical" evidence="10">
    <location>
        <begin position="417"/>
        <end position="434"/>
    </location>
</feature>
<dbReference type="InterPro" id="IPR024194">
    <property type="entry name" value="Ac/AlaTfrase_AlgI/DltB"/>
</dbReference>
<feature type="transmembrane region" description="Helical" evidence="10">
    <location>
        <begin position="54"/>
        <end position="81"/>
    </location>
</feature>
<feature type="transmembrane region" description="Helical" evidence="10">
    <location>
        <begin position="487"/>
        <end position="510"/>
    </location>
</feature>
<dbReference type="PANTHER" id="PTHR13285:SF23">
    <property type="entry name" value="TEICHOIC ACID D-ALANYLTRANSFERASE"/>
    <property type="match status" value="1"/>
</dbReference>
<keyword evidence="5 10" id="KW-0812">Transmembrane</keyword>
<dbReference type="GO" id="GO:0005886">
    <property type="term" value="C:plasma membrane"/>
    <property type="evidence" value="ECO:0007669"/>
    <property type="project" value="UniProtKB-SubCell"/>
</dbReference>
<dbReference type="PIRSF" id="PIRSF016636">
    <property type="entry name" value="AlgI_DltB"/>
    <property type="match status" value="1"/>
</dbReference>
<evidence type="ECO:0000256" key="5">
    <source>
        <dbReference type="ARBA" id="ARBA00022692"/>
    </source>
</evidence>
<sequence length="561" mass="65074">MNRVLEIFKMNRILEVFKFSEESPLIFTQADFWIFFAVAYLIFALIYKKVSLRNAYLFIISLFFYYKTSGLFIGILIFSTLVDFFIGRTIYNSNSKVKRKVLVTISVCVNLLVLCYFKYAYFFTDSFNYLFHTNIEVFNWLSYWGNSFSDQGYFTVDKIILPVGISFYTFQTISYSVDIYRGNLKPLKSIVDFGFFVSFFPQLVAGPIVRAESFVPQIRKATQISVSDFNRGTFMILKGLIKKMIFADFIAMHFLDRVFDAPEMFSGFANVMAMIGYSLQIYGDFSGYTDIAIGLALLMGFKLPNNFDSPYKADSAGNFWKRWHISLSTWLRDYLYIPLGGNRKGSTASYIILGIILGGVMLAFGNIYMYIMIPFLVVTAVLGARFSDTIKNHINTNINIMLTMLIGGLWHGASWKFVIWGGLNGVGIVTYKFWRKISPYEKSTHLLAHVWKVFFTFLFITFTRIYFRGNSMAHIQRWYHQVAHNMDWAHAWDILVHYQMVFWVMLLGYVTHWLPYSLKDKIEDLYGKSPAPVKIGLAVVVGIICYQAFSTDFQPFIYFQF</sequence>
<dbReference type="Pfam" id="PF03062">
    <property type="entry name" value="MBOAT"/>
    <property type="match status" value="1"/>
</dbReference>
<keyword evidence="12" id="KW-1185">Reference proteome</keyword>
<keyword evidence="8 9" id="KW-0012">Acyltransferase</keyword>
<evidence type="ECO:0000256" key="6">
    <source>
        <dbReference type="ARBA" id="ARBA00022989"/>
    </source>
</evidence>
<comment type="caution">
    <text evidence="11">The sequence shown here is derived from an EMBL/GenBank/DDBJ whole genome shotgun (WGS) entry which is preliminary data.</text>
</comment>
<evidence type="ECO:0000256" key="3">
    <source>
        <dbReference type="ARBA" id="ARBA00022475"/>
    </source>
</evidence>
<dbReference type="InterPro" id="IPR028362">
    <property type="entry name" value="AlgI"/>
</dbReference>
<dbReference type="EMBL" id="BRVP01000003">
    <property type="protein sequence ID" value="GLB51584.1"/>
    <property type="molecule type" value="Genomic_DNA"/>
</dbReference>
<dbReference type="InterPro" id="IPR004299">
    <property type="entry name" value="MBOAT_fam"/>
</dbReference>
<keyword evidence="7 9" id="KW-0472">Membrane</keyword>
<feature type="transmembrane region" description="Helical" evidence="10">
    <location>
        <begin position="446"/>
        <end position="467"/>
    </location>
</feature>
<feature type="transmembrane region" description="Helical" evidence="10">
    <location>
        <begin position="347"/>
        <end position="364"/>
    </location>
</feature>
<evidence type="ECO:0000256" key="10">
    <source>
        <dbReference type="SAM" id="Phobius"/>
    </source>
</evidence>
<reference evidence="11" key="1">
    <citation type="submission" date="2022-07" db="EMBL/GenBank/DDBJ databases">
        <title>Taxonomy of Novel Oxalotrophic and Methylotrophic Bacteria.</title>
        <authorList>
            <person name="Sahin N."/>
            <person name="Tani A."/>
        </authorList>
    </citation>
    <scope>NUCLEOTIDE SEQUENCE</scope>
    <source>
        <strain evidence="11">AM327</strain>
    </source>
</reference>
<dbReference type="GO" id="GO:0042121">
    <property type="term" value="P:alginic acid biosynthetic process"/>
    <property type="evidence" value="ECO:0007669"/>
    <property type="project" value="InterPro"/>
</dbReference>
<feature type="transmembrane region" description="Helical" evidence="10">
    <location>
        <begin position="101"/>
        <end position="121"/>
    </location>
</feature>
<evidence type="ECO:0000313" key="11">
    <source>
        <dbReference type="EMBL" id="GLB51584.1"/>
    </source>
</evidence>
<keyword evidence="4 9" id="KW-0808">Transferase</keyword>
<dbReference type="GO" id="GO:0016746">
    <property type="term" value="F:acyltransferase activity"/>
    <property type="evidence" value="ECO:0007669"/>
    <property type="project" value="UniProtKB-KW"/>
</dbReference>
<comment type="similarity">
    <text evidence="2 9">Belongs to the membrane-bound acyltransferase family.</text>
</comment>
<evidence type="ECO:0000256" key="7">
    <source>
        <dbReference type="ARBA" id="ARBA00023136"/>
    </source>
</evidence>
<accession>A0A9W6B5C4</accession>
<name>A0A9W6B5C4_9FLAO</name>
<dbReference type="AlphaFoldDB" id="A0A9W6B5C4"/>
<feature type="transmembrane region" description="Helical" evidence="10">
    <location>
        <begin position="370"/>
        <end position="387"/>
    </location>
</feature>
<keyword evidence="6 10" id="KW-1133">Transmembrane helix</keyword>
<evidence type="ECO:0000256" key="1">
    <source>
        <dbReference type="ARBA" id="ARBA00004651"/>
    </source>
</evidence>
<evidence type="ECO:0000256" key="9">
    <source>
        <dbReference type="PIRNR" id="PIRNR016636"/>
    </source>
</evidence>
<dbReference type="Proteomes" id="UP001143545">
    <property type="component" value="Unassembled WGS sequence"/>
</dbReference>
<evidence type="ECO:0000256" key="4">
    <source>
        <dbReference type="ARBA" id="ARBA00022679"/>
    </source>
</evidence>
<proteinExistence type="inferred from homology"/>
<evidence type="ECO:0000256" key="8">
    <source>
        <dbReference type="ARBA" id="ARBA00023315"/>
    </source>
</evidence>
<keyword evidence="3 9" id="KW-1003">Cell membrane</keyword>
<evidence type="ECO:0000256" key="2">
    <source>
        <dbReference type="ARBA" id="ARBA00010323"/>
    </source>
</evidence>
<organism evidence="11 12">
    <name type="scientific">Neptunitalea chrysea</name>
    <dbReference type="NCBI Taxonomy" id="1647581"/>
    <lineage>
        <taxon>Bacteria</taxon>
        <taxon>Pseudomonadati</taxon>
        <taxon>Bacteroidota</taxon>
        <taxon>Flavobacteriia</taxon>
        <taxon>Flavobacteriales</taxon>
        <taxon>Flavobacteriaceae</taxon>
        <taxon>Neptunitalea</taxon>
    </lineage>
</organism>